<keyword evidence="3" id="KW-1185">Reference proteome</keyword>
<comment type="caution">
    <text evidence="2">The sequence shown here is derived from an EMBL/GenBank/DDBJ whole genome shotgun (WGS) entry which is preliminary data.</text>
</comment>
<dbReference type="Pfam" id="PF13715">
    <property type="entry name" value="CarbopepD_reg_2"/>
    <property type="match status" value="1"/>
</dbReference>
<evidence type="ECO:0000313" key="3">
    <source>
        <dbReference type="Proteomes" id="UP000256629"/>
    </source>
</evidence>
<sequence>MKQLVVLFFILFSVSLFAQNTGLVVGKILDKEMDNTPLAFANVYVKGSSSKATSDFSGMFLLENLQDGEYTLVCNFPGYESKEINITVDSAEPTEIKLALGAFTLPSQMETALVESPLEKKTLKQTATSLN</sequence>
<dbReference type="OrthoDB" id="1443962at2"/>
<feature type="chain" id="PRO_5017732043" evidence="1">
    <location>
        <begin position="19"/>
        <end position="131"/>
    </location>
</feature>
<dbReference type="InterPro" id="IPR013784">
    <property type="entry name" value="Carb-bd-like_fold"/>
</dbReference>
<dbReference type="AlphaFoldDB" id="A0A3D9HMX5"/>
<dbReference type="RefSeq" id="WP_116039572.1">
    <property type="nucleotide sequence ID" value="NZ_QRDX01000001.1"/>
</dbReference>
<dbReference type="Gene3D" id="2.60.40.1120">
    <property type="entry name" value="Carboxypeptidase-like, regulatory domain"/>
    <property type="match status" value="1"/>
</dbReference>
<dbReference type="GO" id="GO:0004180">
    <property type="term" value="F:carboxypeptidase activity"/>
    <property type="evidence" value="ECO:0007669"/>
    <property type="project" value="UniProtKB-KW"/>
</dbReference>
<dbReference type="Proteomes" id="UP000256629">
    <property type="component" value="Unassembled WGS sequence"/>
</dbReference>
<name>A0A3D9HMX5_9FLAO</name>
<protein>
    <submittedName>
        <fullName evidence="2">Carboxypeptidase-like protein</fullName>
    </submittedName>
</protein>
<gene>
    <name evidence="2" type="ORF">DFQ02_101698</name>
</gene>
<reference evidence="2 3" key="1">
    <citation type="submission" date="2018-07" db="EMBL/GenBank/DDBJ databases">
        <title>Genomic Encyclopedia of Type Strains, Phase III (KMG-III): the genomes of soil and plant-associated and newly described type strains.</title>
        <authorList>
            <person name="Whitman W."/>
        </authorList>
    </citation>
    <scope>NUCLEOTIDE SEQUENCE [LARGE SCALE GENOMIC DNA]</scope>
    <source>
        <strain evidence="2 3">CECT 8487</strain>
    </source>
</reference>
<organism evidence="2 3">
    <name type="scientific">Seonamhaeicola aphaedonensis</name>
    <dbReference type="NCBI Taxonomy" id="1461338"/>
    <lineage>
        <taxon>Bacteria</taxon>
        <taxon>Pseudomonadati</taxon>
        <taxon>Bacteroidota</taxon>
        <taxon>Flavobacteriia</taxon>
        <taxon>Flavobacteriales</taxon>
        <taxon>Flavobacteriaceae</taxon>
    </lineage>
</organism>
<keyword evidence="2" id="KW-0121">Carboxypeptidase</keyword>
<keyword evidence="2" id="KW-0378">Hydrolase</keyword>
<keyword evidence="2" id="KW-0645">Protease</keyword>
<feature type="signal peptide" evidence="1">
    <location>
        <begin position="1"/>
        <end position="18"/>
    </location>
</feature>
<keyword evidence="1" id="KW-0732">Signal</keyword>
<evidence type="ECO:0000256" key="1">
    <source>
        <dbReference type="SAM" id="SignalP"/>
    </source>
</evidence>
<dbReference type="SUPFAM" id="SSF49452">
    <property type="entry name" value="Starch-binding domain-like"/>
    <property type="match status" value="1"/>
</dbReference>
<dbReference type="EMBL" id="QRDX01000001">
    <property type="protein sequence ID" value="RED50661.1"/>
    <property type="molecule type" value="Genomic_DNA"/>
</dbReference>
<accession>A0A3D9HMX5</accession>
<evidence type="ECO:0000313" key="2">
    <source>
        <dbReference type="EMBL" id="RED50661.1"/>
    </source>
</evidence>
<dbReference type="GO" id="GO:0030246">
    <property type="term" value="F:carbohydrate binding"/>
    <property type="evidence" value="ECO:0007669"/>
    <property type="project" value="InterPro"/>
</dbReference>
<proteinExistence type="predicted"/>